<dbReference type="Proteomes" id="UP000187609">
    <property type="component" value="Unassembled WGS sequence"/>
</dbReference>
<feature type="region of interest" description="Disordered" evidence="1">
    <location>
        <begin position="228"/>
        <end position="332"/>
    </location>
</feature>
<sequence>MDDSALAAIFDKNNAAVAEIGQCDKVDKRPGPVDSQLEANIALNTIGSRPNAGVIKTTAAQDTTVQDEDQEIEDVDVLGSAVATDAEPVVGHIDVRQEQTNIQQVQGAKKKGTGIVEATDALKDGVKSDNIAEKKAENWIIVSSKNGSPNNTNVQQLEQRQGVVNISSNKRYSGVKEQATTPKNIEFSNSFDALRNEQEHVMNMEGKSIQQVLMDEPILDDIAMTMRQRDREAASKSGMPKSPGSPEQHIFSQRTGATSAIGVHRKTWAERVQEEEEDYADSINDDSDNDATQISATPPSKDEAAKMQSEQVSNSTDSGPKRRGLSPNAPAFVPSKQQQIVAALEGVSSTIQAVKEVAKSGQQRALSATVLSSMHNVDATGSSSAMAAKYNLTPTNILHALVSHDIDTLRALDNPRHGQGALVPGLDATEAF</sequence>
<feature type="compositionally biased region" description="Polar residues" evidence="1">
    <location>
        <begin position="308"/>
        <end position="318"/>
    </location>
</feature>
<feature type="non-terminal residue" evidence="2">
    <location>
        <position position="432"/>
    </location>
</feature>
<dbReference type="Gramene" id="OIT39717">
    <property type="protein sequence ID" value="OIT39717"/>
    <property type="gene ID" value="A4A49_08784"/>
</dbReference>
<comment type="caution">
    <text evidence="2">The sequence shown here is derived from an EMBL/GenBank/DDBJ whole genome shotgun (WGS) entry which is preliminary data.</text>
</comment>
<accession>A0A314LF17</accession>
<reference evidence="2" key="1">
    <citation type="submission" date="2016-11" db="EMBL/GenBank/DDBJ databases">
        <title>The genome of Nicotiana attenuata.</title>
        <authorList>
            <person name="Xu S."/>
            <person name="Brockmoeller T."/>
            <person name="Gaquerel E."/>
            <person name="Navarro A."/>
            <person name="Kuhl H."/>
            <person name="Gase K."/>
            <person name="Ling Z."/>
            <person name="Zhou W."/>
            <person name="Kreitzer C."/>
            <person name="Stanke M."/>
            <person name="Tang H."/>
            <person name="Lyons E."/>
            <person name="Pandey P."/>
            <person name="Pandey S.P."/>
            <person name="Timmermann B."/>
            <person name="Baldwin I.T."/>
        </authorList>
    </citation>
    <scope>NUCLEOTIDE SEQUENCE [LARGE SCALE GENOMIC DNA]</scope>
    <source>
        <strain evidence="2">UT</strain>
    </source>
</reference>
<protein>
    <submittedName>
        <fullName evidence="2">Uncharacterized protein</fullName>
    </submittedName>
</protein>
<evidence type="ECO:0000313" key="3">
    <source>
        <dbReference type="Proteomes" id="UP000187609"/>
    </source>
</evidence>
<keyword evidence="3" id="KW-1185">Reference proteome</keyword>
<proteinExistence type="predicted"/>
<dbReference type="EMBL" id="MJEQ01000084">
    <property type="protein sequence ID" value="OIT39717.1"/>
    <property type="molecule type" value="Genomic_DNA"/>
</dbReference>
<evidence type="ECO:0000313" key="2">
    <source>
        <dbReference type="EMBL" id="OIT39717.1"/>
    </source>
</evidence>
<organism evidence="2 3">
    <name type="scientific">Nicotiana attenuata</name>
    <name type="common">Coyote tobacco</name>
    <dbReference type="NCBI Taxonomy" id="49451"/>
    <lineage>
        <taxon>Eukaryota</taxon>
        <taxon>Viridiplantae</taxon>
        <taxon>Streptophyta</taxon>
        <taxon>Embryophyta</taxon>
        <taxon>Tracheophyta</taxon>
        <taxon>Spermatophyta</taxon>
        <taxon>Magnoliopsida</taxon>
        <taxon>eudicotyledons</taxon>
        <taxon>Gunneridae</taxon>
        <taxon>Pentapetalae</taxon>
        <taxon>asterids</taxon>
        <taxon>lamiids</taxon>
        <taxon>Solanales</taxon>
        <taxon>Solanaceae</taxon>
        <taxon>Nicotianoideae</taxon>
        <taxon>Nicotianeae</taxon>
        <taxon>Nicotiana</taxon>
    </lineage>
</organism>
<feature type="compositionally biased region" description="Acidic residues" evidence="1">
    <location>
        <begin position="273"/>
        <end position="289"/>
    </location>
</feature>
<gene>
    <name evidence="2" type="ORF">A4A49_08784</name>
</gene>
<feature type="compositionally biased region" description="Low complexity" evidence="1">
    <location>
        <begin position="235"/>
        <end position="246"/>
    </location>
</feature>
<name>A0A314LF17_NICAT</name>
<dbReference type="AlphaFoldDB" id="A0A314LF17"/>
<evidence type="ECO:0000256" key="1">
    <source>
        <dbReference type="SAM" id="MobiDB-lite"/>
    </source>
</evidence>